<evidence type="ECO:0000313" key="3">
    <source>
        <dbReference type="Proteomes" id="UP000244005"/>
    </source>
</evidence>
<gene>
    <name evidence="2" type="ORF">MARPO_0055s0098</name>
</gene>
<dbReference type="AlphaFoldDB" id="A0A2R6WVH0"/>
<organism evidence="2 3">
    <name type="scientific">Marchantia polymorpha</name>
    <name type="common">Common liverwort</name>
    <name type="synonym">Marchantia aquatica</name>
    <dbReference type="NCBI Taxonomy" id="3197"/>
    <lineage>
        <taxon>Eukaryota</taxon>
        <taxon>Viridiplantae</taxon>
        <taxon>Streptophyta</taxon>
        <taxon>Embryophyta</taxon>
        <taxon>Marchantiophyta</taxon>
        <taxon>Marchantiopsida</taxon>
        <taxon>Marchantiidae</taxon>
        <taxon>Marchantiales</taxon>
        <taxon>Marchantiaceae</taxon>
        <taxon>Marchantia</taxon>
    </lineage>
</organism>
<evidence type="ECO:0000259" key="1">
    <source>
        <dbReference type="Pfam" id="PF08389"/>
    </source>
</evidence>
<dbReference type="Pfam" id="PF24138">
    <property type="entry name" value="TPR_TNPO3_IPO13_2nd"/>
    <property type="match status" value="1"/>
</dbReference>
<dbReference type="Gramene" id="Mp2g19530.1">
    <property type="protein sequence ID" value="Mp2g19530.1.cds"/>
    <property type="gene ID" value="Mp2g19530"/>
</dbReference>
<sequence>MPAECSVPCIELVCAPVDSVMDLQTQVAQAVQVLNHDLQSCNRVAANQWLVHFQHTDAAWEVATKILALDSIHTHDYEVELFASQVLKRKIQSDAGSLKPEDRSALQNALLMSAKKFSTGPSQLLRQICLALSALVLRAVEWRKPVEQLFASLSELQGQGTGSNAILELLTVLPEEVMEDQLVNCSVDPNRRWQFTRELLSHTGAVLEFLLQHTKNDSMENSQLHDKQRKVLRCLLSWVSVGCFLEVPQSSIPTHPLLNFVYNSLQDASTFDLAVEVLTELVSRHETLPQVLLPRMLSVKEALLMPALATGNENIVNGLVSLMAELGQAAPALIAQASTDALALADALLRCVAFPCPDWEIAESTLQFWCTIAEYLLAMGETHGELQKQRALATFIPVYSALLDALVMRSQVGSGEYVEDDLDGNTGLPDGLAHFRVSLDEPLADICRLLGPSQYFAKLLHGADTWCSFDSIVPWQVVEARLFALNMVSDVVLQGGQLLDLTPVMHLLVYMQSGNCAIDPILMNLIHKSGAQVVGSYSGWICSYPNAILPLLSFLAAGLPIPVAASACATALRKMCEDVSSIATEPTTFEGLIRVGEELYNVHLSLQEEEDVVCAIGCVLSTLTSSAELNKALERLLKPSHEAITALLKTDSEGSLKLHSASYAAALEAGIRALHRLGIYFSQLSSSSVDNFNGEEPMLRILAHFWPLLERLLLSRHTEDGGLALAACKTLSHAIQASGRKFSTLLPNIMTALSSNFIAYQSHVCFIRTAAVAVEEFGHESDHGSLFIETLRVFTASDAMSQMNSSYACDQEPELAEAYMNFTSSFVRCCPREVVAASDELLEASFDKAAICCTAMHRGAAIAAMSYMSCFLGAGLSSLMDPGSDKSKLSLATVTAKICYQSGENVISGILYALLGVSAMARVHKATTILQQLAAFCYIGGGDEKLALNWSSLQSWLVAAVQALPPEYLKQGEIETLIATWLSALEAAASDYYKSRGACNGGRTGAAGYMQGDGGRTLKRVLREFADAHRYTTPGFGTT</sequence>
<dbReference type="InterPro" id="IPR051345">
    <property type="entry name" value="Importin_beta-like_NTR"/>
</dbReference>
<evidence type="ECO:0000313" key="2">
    <source>
        <dbReference type="EMBL" id="PTQ37842.1"/>
    </source>
</evidence>
<dbReference type="OrthoDB" id="435593at2759"/>
<dbReference type="InterPro" id="IPR057941">
    <property type="entry name" value="TPR_TNPO3_IPO13_2nd"/>
</dbReference>
<reference evidence="3" key="1">
    <citation type="journal article" date="2017" name="Cell">
        <title>Insights into land plant evolution garnered from the Marchantia polymorpha genome.</title>
        <authorList>
            <person name="Bowman J.L."/>
            <person name="Kohchi T."/>
            <person name="Yamato K.T."/>
            <person name="Jenkins J."/>
            <person name="Shu S."/>
            <person name="Ishizaki K."/>
            <person name="Yamaoka S."/>
            <person name="Nishihama R."/>
            <person name="Nakamura Y."/>
            <person name="Berger F."/>
            <person name="Adam C."/>
            <person name="Aki S.S."/>
            <person name="Althoff F."/>
            <person name="Araki T."/>
            <person name="Arteaga-Vazquez M.A."/>
            <person name="Balasubrmanian S."/>
            <person name="Barry K."/>
            <person name="Bauer D."/>
            <person name="Boehm C.R."/>
            <person name="Briginshaw L."/>
            <person name="Caballero-Perez J."/>
            <person name="Catarino B."/>
            <person name="Chen F."/>
            <person name="Chiyoda S."/>
            <person name="Chovatia M."/>
            <person name="Davies K.M."/>
            <person name="Delmans M."/>
            <person name="Demura T."/>
            <person name="Dierschke T."/>
            <person name="Dolan L."/>
            <person name="Dorantes-Acosta A.E."/>
            <person name="Eklund D.M."/>
            <person name="Florent S.N."/>
            <person name="Flores-Sandoval E."/>
            <person name="Fujiyama A."/>
            <person name="Fukuzawa H."/>
            <person name="Galik B."/>
            <person name="Grimanelli D."/>
            <person name="Grimwood J."/>
            <person name="Grossniklaus U."/>
            <person name="Hamada T."/>
            <person name="Haseloff J."/>
            <person name="Hetherington A.J."/>
            <person name="Higo A."/>
            <person name="Hirakawa Y."/>
            <person name="Hundley H.N."/>
            <person name="Ikeda Y."/>
            <person name="Inoue K."/>
            <person name="Inoue S.I."/>
            <person name="Ishida S."/>
            <person name="Jia Q."/>
            <person name="Kakita M."/>
            <person name="Kanazawa T."/>
            <person name="Kawai Y."/>
            <person name="Kawashima T."/>
            <person name="Kennedy M."/>
            <person name="Kinose K."/>
            <person name="Kinoshita T."/>
            <person name="Kohara Y."/>
            <person name="Koide E."/>
            <person name="Komatsu K."/>
            <person name="Kopischke S."/>
            <person name="Kubo M."/>
            <person name="Kyozuka J."/>
            <person name="Lagercrantz U."/>
            <person name="Lin S.S."/>
            <person name="Lindquist E."/>
            <person name="Lipzen A.M."/>
            <person name="Lu C.W."/>
            <person name="De Luna E."/>
            <person name="Martienssen R.A."/>
            <person name="Minamino N."/>
            <person name="Mizutani M."/>
            <person name="Mizutani M."/>
            <person name="Mochizuki N."/>
            <person name="Monte I."/>
            <person name="Mosher R."/>
            <person name="Nagasaki H."/>
            <person name="Nakagami H."/>
            <person name="Naramoto S."/>
            <person name="Nishitani K."/>
            <person name="Ohtani M."/>
            <person name="Okamoto T."/>
            <person name="Okumura M."/>
            <person name="Phillips J."/>
            <person name="Pollak B."/>
            <person name="Reinders A."/>
            <person name="Rovekamp M."/>
            <person name="Sano R."/>
            <person name="Sawa S."/>
            <person name="Schmid M.W."/>
            <person name="Shirakawa M."/>
            <person name="Solano R."/>
            <person name="Spunde A."/>
            <person name="Suetsugu N."/>
            <person name="Sugano S."/>
            <person name="Sugiyama A."/>
            <person name="Sun R."/>
            <person name="Suzuki Y."/>
            <person name="Takenaka M."/>
            <person name="Takezawa D."/>
            <person name="Tomogane H."/>
            <person name="Tsuzuki M."/>
            <person name="Ueda T."/>
            <person name="Umeda M."/>
            <person name="Ward J.M."/>
            <person name="Watanabe Y."/>
            <person name="Yazaki K."/>
            <person name="Yokoyama R."/>
            <person name="Yoshitake Y."/>
            <person name="Yotsui I."/>
            <person name="Zachgo S."/>
            <person name="Schmutz J."/>
        </authorList>
    </citation>
    <scope>NUCLEOTIDE SEQUENCE [LARGE SCALE GENOMIC DNA]</scope>
    <source>
        <strain evidence="3">Tak-1</strain>
    </source>
</reference>
<dbReference type="OMA" id="KYPAEMA"/>
<dbReference type="PANTHER" id="PTHR12363:SF44">
    <property type="entry name" value="ARM REPEAT SUPERFAMILY PROTEIN"/>
    <property type="match status" value="1"/>
</dbReference>
<protein>
    <recommendedName>
        <fullName evidence="1">Exportin-1/Importin-beta-like domain-containing protein</fullName>
    </recommendedName>
</protein>
<dbReference type="InterPro" id="IPR011989">
    <property type="entry name" value="ARM-like"/>
</dbReference>
<dbReference type="GO" id="GO:0006606">
    <property type="term" value="P:protein import into nucleus"/>
    <property type="evidence" value="ECO:0000318"/>
    <property type="project" value="GO_Central"/>
</dbReference>
<dbReference type="Proteomes" id="UP000244005">
    <property type="component" value="Unassembled WGS sequence"/>
</dbReference>
<dbReference type="SUPFAM" id="SSF48371">
    <property type="entry name" value="ARM repeat"/>
    <property type="match status" value="1"/>
</dbReference>
<dbReference type="PANTHER" id="PTHR12363">
    <property type="entry name" value="TRANSPORTIN 3 AND IMPORTIN 13"/>
    <property type="match status" value="1"/>
</dbReference>
<keyword evidence="3" id="KW-1185">Reference proteome</keyword>
<feature type="domain" description="Exportin-1/Importin-beta-like" evidence="1">
    <location>
        <begin position="122"/>
        <end position="278"/>
    </location>
</feature>
<dbReference type="Pfam" id="PF24139">
    <property type="entry name" value="TPR_TNPO3_IPO13_4th"/>
    <property type="match status" value="1"/>
</dbReference>
<dbReference type="Gene3D" id="1.25.10.10">
    <property type="entry name" value="Leucine-rich Repeat Variant"/>
    <property type="match status" value="1"/>
</dbReference>
<dbReference type="Pfam" id="PF08389">
    <property type="entry name" value="Xpo1"/>
    <property type="match status" value="1"/>
</dbReference>
<proteinExistence type="predicted"/>
<dbReference type="InterPro" id="IPR058537">
    <property type="entry name" value="TPR_TNPO3_IPO13_4th"/>
</dbReference>
<dbReference type="InterPro" id="IPR016024">
    <property type="entry name" value="ARM-type_fold"/>
</dbReference>
<accession>A0A2R6WVH0</accession>
<name>A0A2R6WVH0_MARPO</name>
<dbReference type="InterPro" id="IPR013598">
    <property type="entry name" value="Exportin-1/Importin-b-like"/>
</dbReference>
<dbReference type="GO" id="GO:0005737">
    <property type="term" value="C:cytoplasm"/>
    <property type="evidence" value="ECO:0000318"/>
    <property type="project" value="GO_Central"/>
</dbReference>
<dbReference type="EMBL" id="KZ772727">
    <property type="protein sequence ID" value="PTQ37842.1"/>
    <property type="molecule type" value="Genomic_DNA"/>
</dbReference>